<reference evidence="2 3" key="1">
    <citation type="submission" date="2020-10" db="EMBL/GenBank/DDBJ databases">
        <title>Bacillus sp. HD4P25, an endophyte from a halophyte.</title>
        <authorList>
            <person name="Sun J.-Q."/>
        </authorList>
    </citation>
    <scope>NUCLEOTIDE SEQUENCE [LARGE SCALE GENOMIC DNA]</scope>
    <source>
        <strain evidence="2 3">YIM 93174</strain>
    </source>
</reference>
<gene>
    <name evidence="2" type="primary">bshB1</name>
    <name evidence="2" type="ORF">IMZ08_19670</name>
</gene>
<dbReference type="Proteomes" id="UP001516662">
    <property type="component" value="Unassembled WGS sequence"/>
</dbReference>
<dbReference type="InterPro" id="IPR003737">
    <property type="entry name" value="GlcNAc_PI_deacetylase-related"/>
</dbReference>
<dbReference type="Pfam" id="PF02585">
    <property type="entry name" value="PIG-L"/>
    <property type="match status" value="1"/>
</dbReference>
<dbReference type="SUPFAM" id="SSF102588">
    <property type="entry name" value="LmbE-like"/>
    <property type="match status" value="1"/>
</dbReference>
<comment type="caution">
    <text evidence="2">The sequence shown here is derived from an EMBL/GenBank/DDBJ whole genome shotgun (WGS) entry which is preliminary data.</text>
</comment>
<evidence type="ECO:0000256" key="1">
    <source>
        <dbReference type="ARBA" id="ARBA00001947"/>
    </source>
</evidence>
<evidence type="ECO:0000313" key="3">
    <source>
        <dbReference type="Proteomes" id="UP001516662"/>
    </source>
</evidence>
<organism evidence="2 3">
    <name type="scientific">Litchfieldia luteola</name>
    <dbReference type="NCBI Taxonomy" id="682179"/>
    <lineage>
        <taxon>Bacteria</taxon>
        <taxon>Bacillati</taxon>
        <taxon>Bacillota</taxon>
        <taxon>Bacilli</taxon>
        <taxon>Bacillales</taxon>
        <taxon>Bacillaceae</taxon>
        <taxon>Litchfieldia</taxon>
    </lineage>
</organism>
<sequence>MSNISLDILAFGAHPDDVEIGMGGTLAKYAREGKRVGICDLTLAELSSNGNVDTRSHEADKASKLLGLEVRENLHLPDRGLVITETYIKKIVTIIRKFKPKLIFTPYYEDRHPDHGNCSRLIEEAAFSAGIRKYVDNEGLGPHKAESIYFYMINGFHRPSFVVDISEVMDIKLQSLRTYESQFSKQSNTIDTPLVNGYIETVEARERLFGKEVGVEYAEGFITKKPLLLSKDLIGE</sequence>
<dbReference type="PANTHER" id="PTHR12993:SF30">
    <property type="entry name" value="N-ACETYL-ALPHA-D-GLUCOSAMINYL L-MALATE DEACETYLASE 1"/>
    <property type="match status" value="1"/>
</dbReference>
<evidence type="ECO:0000313" key="2">
    <source>
        <dbReference type="EMBL" id="MBE4910260.1"/>
    </source>
</evidence>
<dbReference type="Gene3D" id="3.40.50.10320">
    <property type="entry name" value="LmbE-like"/>
    <property type="match status" value="1"/>
</dbReference>
<dbReference type="EMBL" id="JADCLJ010000024">
    <property type="protein sequence ID" value="MBE4910260.1"/>
    <property type="molecule type" value="Genomic_DNA"/>
</dbReference>
<dbReference type="RefSeq" id="WP_193539514.1">
    <property type="nucleotide sequence ID" value="NZ_JADCLJ010000024.1"/>
</dbReference>
<dbReference type="InterPro" id="IPR023842">
    <property type="entry name" value="Bacillithiol_biosynth_BshB1"/>
</dbReference>
<comment type="cofactor">
    <cofactor evidence="1">
        <name>Zn(2+)</name>
        <dbReference type="ChEBI" id="CHEBI:29105"/>
    </cofactor>
</comment>
<dbReference type="NCBIfam" id="TIGR04001">
    <property type="entry name" value="thiol_BshB1"/>
    <property type="match status" value="1"/>
</dbReference>
<proteinExistence type="predicted"/>
<name>A0ABR9QP26_9BACI</name>
<dbReference type="PANTHER" id="PTHR12993">
    <property type="entry name" value="N-ACETYLGLUCOSAMINYL-PHOSPHATIDYLINOSITOL DE-N-ACETYLASE-RELATED"/>
    <property type="match status" value="1"/>
</dbReference>
<protein>
    <submittedName>
        <fullName evidence="2">Bacillithiol biosynthesis deacetylase BshB1</fullName>
    </submittedName>
</protein>
<dbReference type="InterPro" id="IPR024078">
    <property type="entry name" value="LmbE-like_dom_sf"/>
</dbReference>
<accession>A0ABR9QP26</accession>
<keyword evidence="3" id="KW-1185">Reference proteome</keyword>